<keyword evidence="3" id="KW-1185">Reference proteome</keyword>
<proteinExistence type="predicted"/>
<feature type="region of interest" description="Disordered" evidence="1">
    <location>
        <begin position="37"/>
        <end position="61"/>
    </location>
</feature>
<gene>
    <name evidence="2" type="ORF">AUEXF2481DRAFT_44864</name>
</gene>
<name>A0A074Y414_AURSE</name>
<evidence type="ECO:0000313" key="2">
    <source>
        <dbReference type="EMBL" id="KEQ90669.1"/>
    </source>
</evidence>
<dbReference type="HOGENOM" id="CLU_2922249_0_0_1"/>
<dbReference type="Proteomes" id="UP000030641">
    <property type="component" value="Unassembled WGS sequence"/>
</dbReference>
<evidence type="ECO:0000313" key="3">
    <source>
        <dbReference type="Proteomes" id="UP000030641"/>
    </source>
</evidence>
<dbReference type="AlphaFoldDB" id="A0A074Y414"/>
<dbReference type="InParanoid" id="A0A074Y414"/>
<sequence>MDVGLSRSSLTSQLLSNSRPVFTRVWLLRPQLHGLNLDAPTSTALPTVPGAPSKTNRPSYP</sequence>
<protein>
    <submittedName>
        <fullName evidence="2">Uncharacterized protein</fullName>
    </submittedName>
</protein>
<organism evidence="2 3">
    <name type="scientific">Aureobasidium subglaciale (strain EXF-2481)</name>
    <name type="common">Aureobasidium pullulans var. subglaciale</name>
    <dbReference type="NCBI Taxonomy" id="1043005"/>
    <lineage>
        <taxon>Eukaryota</taxon>
        <taxon>Fungi</taxon>
        <taxon>Dikarya</taxon>
        <taxon>Ascomycota</taxon>
        <taxon>Pezizomycotina</taxon>
        <taxon>Dothideomycetes</taxon>
        <taxon>Dothideomycetidae</taxon>
        <taxon>Dothideales</taxon>
        <taxon>Saccotheciaceae</taxon>
        <taxon>Aureobasidium</taxon>
    </lineage>
</organism>
<evidence type="ECO:0000256" key="1">
    <source>
        <dbReference type="SAM" id="MobiDB-lite"/>
    </source>
</evidence>
<reference evidence="2 3" key="1">
    <citation type="journal article" date="2014" name="BMC Genomics">
        <title>Genome sequencing of four Aureobasidium pullulans varieties: biotechnological potential, stress tolerance, and description of new species.</title>
        <authorList>
            <person name="Gostin Ar C."/>
            <person name="Ohm R.A."/>
            <person name="Kogej T."/>
            <person name="Sonjak S."/>
            <person name="Turk M."/>
            <person name="Zajc J."/>
            <person name="Zalar P."/>
            <person name="Grube M."/>
            <person name="Sun H."/>
            <person name="Han J."/>
            <person name="Sharma A."/>
            <person name="Chiniquy J."/>
            <person name="Ngan C.Y."/>
            <person name="Lipzen A."/>
            <person name="Barry K."/>
            <person name="Grigoriev I.V."/>
            <person name="Gunde-Cimerman N."/>
        </authorList>
    </citation>
    <scope>NUCLEOTIDE SEQUENCE [LARGE SCALE GENOMIC DNA]</scope>
    <source>
        <strain evidence="2 3">EXF-2481</strain>
    </source>
</reference>
<dbReference type="RefSeq" id="XP_013339146.1">
    <property type="nucleotide sequence ID" value="XM_013483692.1"/>
</dbReference>
<dbReference type="EMBL" id="KL584787">
    <property type="protein sequence ID" value="KEQ90669.1"/>
    <property type="molecule type" value="Genomic_DNA"/>
</dbReference>
<dbReference type="GeneID" id="25367783"/>
<accession>A0A074Y414</accession>